<evidence type="ECO:0000256" key="1">
    <source>
        <dbReference type="SAM" id="SignalP"/>
    </source>
</evidence>
<accession>A0A1H5ZA50</accession>
<dbReference type="Pfam" id="PF09982">
    <property type="entry name" value="LpxR"/>
    <property type="match status" value="1"/>
</dbReference>
<reference evidence="2 3" key="1">
    <citation type="submission" date="2016-10" db="EMBL/GenBank/DDBJ databases">
        <authorList>
            <person name="de Groot N.N."/>
        </authorList>
    </citation>
    <scope>NUCLEOTIDE SEQUENCE [LARGE SCALE GENOMIC DNA]</scope>
    <source>
        <strain evidence="2 3">DSM 22012</strain>
    </source>
</reference>
<dbReference type="AlphaFoldDB" id="A0A1H5ZA50"/>
<organism evidence="2 3">
    <name type="scientific">Marinobacterium lutimaris</name>
    <dbReference type="NCBI Taxonomy" id="568106"/>
    <lineage>
        <taxon>Bacteria</taxon>
        <taxon>Pseudomonadati</taxon>
        <taxon>Pseudomonadota</taxon>
        <taxon>Gammaproteobacteria</taxon>
        <taxon>Oceanospirillales</taxon>
        <taxon>Oceanospirillaceae</taxon>
        <taxon>Marinobacterium</taxon>
    </lineage>
</organism>
<dbReference type="Proteomes" id="UP000236745">
    <property type="component" value="Unassembled WGS sequence"/>
</dbReference>
<dbReference type="Gene3D" id="2.40.128.140">
    <property type="entry name" value="Outer membrane protein"/>
    <property type="match status" value="1"/>
</dbReference>
<name>A0A1H5ZA50_9GAMM</name>
<evidence type="ECO:0000313" key="3">
    <source>
        <dbReference type="Proteomes" id="UP000236745"/>
    </source>
</evidence>
<dbReference type="InterPro" id="IPR018707">
    <property type="entry name" value="LpxR"/>
</dbReference>
<dbReference type="OrthoDB" id="9776275at2"/>
<keyword evidence="3" id="KW-1185">Reference proteome</keyword>
<dbReference type="EMBL" id="FNVQ01000001">
    <property type="protein sequence ID" value="SEG33403.1"/>
    <property type="molecule type" value="Genomic_DNA"/>
</dbReference>
<evidence type="ECO:0008006" key="4">
    <source>
        <dbReference type="Google" id="ProtNLM"/>
    </source>
</evidence>
<dbReference type="InterPro" id="IPR037107">
    <property type="entry name" value="Put_OMP_sf"/>
</dbReference>
<dbReference type="RefSeq" id="WP_104002937.1">
    <property type="nucleotide sequence ID" value="NZ_FNVQ01000001.1"/>
</dbReference>
<protein>
    <recommendedName>
        <fullName evidence="4">Lipid A deacylase LpxR family protein</fullName>
    </recommendedName>
</protein>
<gene>
    <name evidence="2" type="ORF">SAMN05444390_1012091</name>
</gene>
<feature type="signal peptide" evidence="1">
    <location>
        <begin position="1"/>
        <end position="27"/>
    </location>
</feature>
<keyword evidence="1" id="KW-0732">Signal</keyword>
<evidence type="ECO:0000313" key="2">
    <source>
        <dbReference type="EMBL" id="SEG33403.1"/>
    </source>
</evidence>
<proteinExistence type="predicted"/>
<sequence>MKNAICTPARKTALSLLLYLSASPLLAAERLTDELLTPAEKPSDAWTLNLYLENDLFTDTDEQYTNGVRASWVSPEVGNFIDDPQIPQWVRDANRWLTRLDPEPAPFENDPRHHLIVTLGQEMYTPKDKERTSVDPDDRPYAGWLYLGFGYHTQTRHKLKSFQVNLGMIGPWSLAEESQNFIHDLRGFDRFEGWDNQLHNEPGIQLLYERKQRLFQGGIIDNIQHDFIGHIGGSLGNVATYVNTGAEYRIGYQLPQDFGTSALRPGGDNSTPGSGDPRFHDQWGVHAFVSIDGRWVLRDIFLDGNTFRDSHSVDKRPFVADAAWGVAATYDRWKLSLARYYRTQQFDKQDGGHKFGSIALSYSF</sequence>
<feature type="chain" id="PRO_5009291407" description="Lipid A deacylase LpxR family protein" evidence="1">
    <location>
        <begin position="28"/>
        <end position="364"/>
    </location>
</feature>